<proteinExistence type="predicted"/>
<evidence type="ECO:0000313" key="6">
    <source>
        <dbReference type="EMBL" id="CAL95699.1"/>
    </source>
</evidence>
<dbReference type="SMART" id="SM00342">
    <property type="entry name" value="HTH_ARAC"/>
    <property type="match status" value="1"/>
</dbReference>
<dbReference type="KEGG" id="azo:azo3082"/>
<dbReference type="InterPro" id="IPR032687">
    <property type="entry name" value="AraC-type_N"/>
</dbReference>
<dbReference type="Pfam" id="PF12833">
    <property type="entry name" value="HTH_18"/>
    <property type="match status" value="1"/>
</dbReference>
<dbReference type="STRING" id="62928.azo3082"/>
<evidence type="ECO:0000256" key="3">
    <source>
        <dbReference type="ARBA" id="ARBA00023163"/>
    </source>
</evidence>
<dbReference type="PANTHER" id="PTHR47894:SF1">
    <property type="entry name" value="HTH-TYPE TRANSCRIPTIONAL REGULATOR VQSM"/>
    <property type="match status" value="1"/>
</dbReference>
<evidence type="ECO:0000256" key="4">
    <source>
        <dbReference type="SAM" id="Coils"/>
    </source>
</evidence>
<feature type="coiled-coil region" evidence="4">
    <location>
        <begin position="303"/>
        <end position="330"/>
    </location>
</feature>
<dbReference type="PRINTS" id="PR00032">
    <property type="entry name" value="HTHARAC"/>
</dbReference>
<sequence length="377" mass="41890">MVANPAASASIARSMKTALAPTLALPVGPGVDPTRGAAATPIAFIRAIVDAYRGYGTDPANALRLAQITPQRLADDSAHVTALQLEIMSAVAMQELDDEALGWFSRRLPWGSYGMLCRASLGAPDLGVAIKRWCRHHRLLTDDVLLHLKVTKSAATITLERRLEPPALTAGMREFCCVTLLRYLLGYACWAVDSRIPLQAAHFPYPRPEHHAVYPLLFAGPVEFDADCAGIRFDPQYLTLPLRRDERALRTMLQRALPLTVLQYRRDRLLVQRVRELLRTLTRDGGGESLTADSVAAHLHLSARTLHRQLQEEGAALQQLKDEARRERAIELLNRSNRPVKQIALAVGFRNEKSFARAFREWTGESPSGFRGRRAGE</sequence>
<feature type="domain" description="HTH araC/xylS-type" evidence="5">
    <location>
        <begin position="272"/>
        <end position="373"/>
    </location>
</feature>
<evidence type="ECO:0000259" key="5">
    <source>
        <dbReference type="PROSITE" id="PS01124"/>
    </source>
</evidence>
<evidence type="ECO:0000256" key="1">
    <source>
        <dbReference type="ARBA" id="ARBA00023015"/>
    </source>
</evidence>
<keyword evidence="3" id="KW-0804">Transcription</keyword>
<gene>
    <name evidence="6" type="primary">oruR2</name>
    <name evidence="6" type="ordered locus">azo3082</name>
</gene>
<keyword evidence="4" id="KW-0175">Coiled coil</keyword>
<evidence type="ECO:0000313" key="7">
    <source>
        <dbReference type="Proteomes" id="UP000002588"/>
    </source>
</evidence>
<dbReference type="eggNOG" id="COG2207">
    <property type="taxonomic scope" value="Bacteria"/>
</dbReference>
<dbReference type="PROSITE" id="PS01124">
    <property type="entry name" value="HTH_ARAC_FAMILY_2"/>
    <property type="match status" value="1"/>
</dbReference>
<dbReference type="HOGENOM" id="CLU_047522_0_1_4"/>
<organism evidence="6 7">
    <name type="scientific">Azoarcus sp. (strain BH72)</name>
    <dbReference type="NCBI Taxonomy" id="418699"/>
    <lineage>
        <taxon>Bacteria</taxon>
        <taxon>Pseudomonadati</taxon>
        <taxon>Pseudomonadota</taxon>
        <taxon>Betaproteobacteria</taxon>
        <taxon>Rhodocyclales</taxon>
        <taxon>Zoogloeaceae</taxon>
        <taxon>Azoarcus</taxon>
    </lineage>
</organism>
<dbReference type="InterPro" id="IPR020449">
    <property type="entry name" value="Tscrpt_reg_AraC-type_HTH"/>
</dbReference>
<dbReference type="SUPFAM" id="SSF46689">
    <property type="entry name" value="Homeodomain-like"/>
    <property type="match status" value="1"/>
</dbReference>
<reference evidence="6 7" key="1">
    <citation type="journal article" date="2006" name="Nat. Biotechnol.">
        <title>Complete genome of the mutualistic, N2-fixing grass endophyte Azoarcus sp. strain BH72.</title>
        <authorList>
            <person name="Krause A."/>
            <person name="Ramakumar A."/>
            <person name="Bartels D."/>
            <person name="Battistoni F."/>
            <person name="Bekel T."/>
            <person name="Boch J."/>
            <person name="Boehm M."/>
            <person name="Friedrich F."/>
            <person name="Hurek T."/>
            <person name="Krause L."/>
            <person name="Linke B."/>
            <person name="McHardy A.C."/>
            <person name="Sarkar A."/>
            <person name="Schneiker S."/>
            <person name="Syed A.A."/>
            <person name="Thauer R."/>
            <person name="Vorhoelter F.-J."/>
            <person name="Weidner S."/>
            <person name="Puehler A."/>
            <person name="Reinhold-Hurek B."/>
            <person name="Kaiser O."/>
            <person name="Goesmann A."/>
        </authorList>
    </citation>
    <scope>NUCLEOTIDE SEQUENCE [LARGE SCALE GENOMIC DNA]</scope>
    <source>
        <strain evidence="6 7">BH72</strain>
    </source>
</reference>
<evidence type="ECO:0000256" key="2">
    <source>
        <dbReference type="ARBA" id="ARBA00023125"/>
    </source>
</evidence>
<keyword evidence="7" id="KW-1185">Reference proteome</keyword>
<dbReference type="EMBL" id="AM406670">
    <property type="protein sequence ID" value="CAL95699.1"/>
    <property type="molecule type" value="Genomic_DNA"/>
</dbReference>
<dbReference type="InterPro" id="IPR018060">
    <property type="entry name" value="HTH_AraC"/>
</dbReference>
<dbReference type="GO" id="GO:0000976">
    <property type="term" value="F:transcription cis-regulatory region binding"/>
    <property type="evidence" value="ECO:0007669"/>
    <property type="project" value="TreeGrafter"/>
</dbReference>
<dbReference type="Gene3D" id="1.10.10.60">
    <property type="entry name" value="Homeodomain-like"/>
    <property type="match status" value="1"/>
</dbReference>
<keyword evidence="2" id="KW-0238">DNA-binding</keyword>
<protein>
    <submittedName>
        <fullName evidence="6">Ornithine utilization regulator</fullName>
    </submittedName>
</protein>
<keyword evidence="1" id="KW-0805">Transcription regulation</keyword>
<dbReference type="AlphaFoldDB" id="A1KA43"/>
<dbReference type="Proteomes" id="UP000002588">
    <property type="component" value="Chromosome"/>
</dbReference>
<name>A1KA43_AZOSB</name>
<dbReference type="InterPro" id="IPR009057">
    <property type="entry name" value="Homeodomain-like_sf"/>
</dbReference>
<dbReference type="GO" id="GO:0003700">
    <property type="term" value="F:DNA-binding transcription factor activity"/>
    <property type="evidence" value="ECO:0007669"/>
    <property type="project" value="InterPro"/>
</dbReference>
<dbReference type="PANTHER" id="PTHR47894">
    <property type="entry name" value="HTH-TYPE TRANSCRIPTIONAL REGULATOR GADX"/>
    <property type="match status" value="1"/>
</dbReference>
<accession>A1KA43</accession>
<dbReference type="GO" id="GO:0005829">
    <property type="term" value="C:cytosol"/>
    <property type="evidence" value="ECO:0007669"/>
    <property type="project" value="TreeGrafter"/>
</dbReference>
<dbReference type="Pfam" id="PF12625">
    <property type="entry name" value="Arabinose_bd"/>
    <property type="match status" value="1"/>
</dbReference>